<feature type="domain" description="Guanylate cyclase" evidence="3">
    <location>
        <begin position="431"/>
        <end position="563"/>
    </location>
</feature>
<feature type="chain" id="PRO_5007826691" evidence="2">
    <location>
        <begin position="24"/>
        <end position="628"/>
    </location>
</feature>
<evidence type="ECO:0000313" key="5">
    <source>
        <dbReference type="Proteomes" id="UP000076574"/>
    </source>
</evidence>
<keyword evidence="1" id="KW-0812">Transmembrane</keyword>
<dbReference type="InterPro" id="IPR001054">
    <property type="entry name" value="A/G_cyclase"/>
</dbReference>
<proteinExistence type="predicted"/>
<feature type="transmembrane region" description="Helical" evidence="1">
    <location>
        <begin position="367"/>
        <end position="387"/>
    </location>
</feature>
<sequence>MKASRLQTPLAMVLAGVWAAALAFGHNRGDVGFLDRLEATLTDLRIQIRGVKKPPDLVTIIAIDDRIAREQGSYPLPRATLTTIIEEIARYKPKVLALDLLLVDAGAAESDAALAQALGKTNTVIAAAALFSESKQTVATKEAGPLADLPVASGFLLPLKVFADQATVGVVNLNTDSSGVPRSMPMLMRSADRVMVSMPLRVASAASRDDAQIGEHNLSLAGNHIPTDVGHLLPMSFYGPRGTIRTISASEVLAGKLRRADVEDRVVAIGVTVSGGGDFFSTPFDPVMPGVEVVSTAITHLLAKDTLLRNTSIRLFDAGFAIVLAMLCIALLAWRRNAVGLVAIVAVVVLWAVLNTIAYAHGIWMSAALPLAAAVPPAMAFGALQIWSSRRSVQRFAARSDLLRQFQAPGLRDWLIKNPDYLLQPVHQHAAVIFIDLSRFTALSETLDADAVRELLKSFHAMIDQVTIAHGGVVTTFMGDGAMILFGLPVAADDDAARAVRCCIDLTTRTGTWIAGLPPEIASQIGFKIGAHFGEIVASRLGGASYQHITATGDTVNVASRLMEVAASHGAKVALSDDLLRAAGADCAVRATGALSGPTEVQIRGRSGAVSAWLWSDESAAQAMSPVA</sequence>
<dbReference type="Proteomes" id="UP000076574">
    <property type="component" value="Unassembled WGS sequence"/>
</dbReference>
<dbReference type="PROSITE" id="PS50125">
    <property type="entry name" value="GUANYLATE_CYCLASE_2"/>
    <property type="match status" value="1"/>
</dbReference>
<dbReference type="Pfam" id="PF00211">
    <property type="entry name" value="Guanylate_cyc"/>
    <property type="match status" value="1"/>
</dbReference>
<keyword evidence="2" id="KW-0732">Signal</keyword>
<dbReference type="InterPro" id="IPR050697">
    <property type="entry name" value="Adenylyl/Guanylyl_Cyclase_3/4"/>
</dbReference>
<keyword evidence="1" id="KW-0472">Membrane</keyword>
<dbReference type="Pfam" id="PF05226">
    <property type="entry name" value="CHASE2"/>
    <property type="match status" value="1"/>
</dbReference>
<dbReference type="InterPro" id="IPR029787">
    <property type="entry name" value="Nucleotide_cyclase"/>
</dbReference>
<dbReference type="EMBL" id="LVYV01000005">
    <property type="protein sequence ID" value="KZD24198.1"/>
    <property type="molecule type" value="Genomic_DNA"/>
</dbReference>
<evidence type="ECO:0000256" key="1">
    <source>
        <dbReference type="SAM" id="Phobius"/>
    </source>
</evidence>
<evidence type="ECO:0000313" key="4">
    <source>
        <dbReference type="EMBL" id="KZD24198.1"/>
    </source>
</evidence>
<name>A0A161RM72_9BRAD</name>
<feature type="transmembrane region" description="Helical" evidence="1">
    <location>
        <begin position="341"/>
        <end position="361"/>
    </location>
</feature>
<evidence type="ECO:0000259" key="3">
    <source>
        <dbReference type="PROSITE" id="PS50125"/>
    </source>
</evidence>
<dbReference type="SMART" id="SM00044">
    <property type="entry name" value="CYCc"/>
    <property type="match status" value="1"/>
</dbReference>
<dbReference type="RefSeq" id="WP_068731272.1">
    <property type="nucleotide sequence ID" value="NZ_LVYV01000005.1"/>
</dbReference>
<feature type="signal peptide" evidence="2">
    <location>
        <begin position="1"/>
        <end position="23"/>
    </location>
</feature>
<protein>
    <submittedName>
        <fullName evidence="4">Adenylate cyclase</fullName>
    </submittedName>
</protein>
<feature type="transmembrane region" description="Helical" evidence="1">
    <location>
        <begin position="315"/>
        <end position="334"/>
    </location>
</feature>
<dbReference type="InterPro" id="IPR007890">
    <property type="entry name" value="CHASE2"/>
</dbReference>
<dbReference type="SUPFAM" id="SSF55073">
    <property type="entry name" value="Nucleotide cyclase"/>
    <property type="match status" value="1"/>
</dbReference>
<evidence type="ECO:0000256" key="2">
    <source>
        <dbReference type="SAM" id="SignalP"/>
    </source>
</evidence>
<organism evidence="4 5">
    <name type="scientific">Tardiphaga robiniae</name>
    <dbReference type="NCBI Taxonomy" id="943830"/>
    <lineage>
        <taxon>Bacteria</taxon>
        <taxon>Pseudomonadati</taxon>
        <taxon>Pseudomonadota</taxon>
        <taxon>Alphaproteobacteria</taxon>
        <taxon>Hyphomicrobiales</taxon>
        <taxon>Nitrobacteraceae</taxon>
        <taxon>Tardiphaga</taxon>
    </lineage>
</organism>
<dbReference type="GO" id="GO:0035556">
    <property type="term" value="P:intracellular signal transduction"/>
    <property type="evidence" value="ECO:0007669"/>
    <property type="project" value="InterPro"/>
</dbReference>
<dbReference type="STRING" id="943830.A4A58_23945"/>
<dbReference type="SMART" id="SM01080">
    <property type="entry name" value="CHASE2"/>
    <property type="match status" value="1"/>
</dbReference>
<dbReference type="PANTHER" id="PTHR43081:SF20">
    <property type="entry name" value="TWO-COMPONENT RESPONSE REGULATOR"/>
    <property type="match status" value="1"/>
</dbReference>
<dbReference type="GO" id="GO:0006171">
    <property type="term" value="P:cAMP biosynthetic process"/>
    <property type="evidence" value="ECO:0007669"/>
    <property type="project" value="TreeGrafter"/>
</dbReference>
<keyword evidence="5" id="KW-1185">Reference proteome</keyword>
<gene>
    <name evidence="4" type="ORF">A4A58_23945</name>
</gene>
<dbReference type="GO" id="GO:0004016">
    <property type="term" value="F:adenylate cyclase activity"/>
    <property type="evidence" value="ECO:0007669"/>
    <property type="project" value="UniProtKB-ARBA"/>
</dbReference>
<dbReference type="Gene3D" id="3.30.70.1230">
    <property type="entry name" value="Nucleotide cyclase"/>
    <property type="match status" value="1"/>
</dbReference>
<comment type="caution">
    <text evidence="4">The sequence shown here is derived from an EMBL/GenBank/DDBJ whole genome shotgun (WGS) entry which is preliminary data.</text>
</comment>
<dbReference type="AlphaFoldDB" id="A0A161RM72"/>
<keyword evidence="1" id="KW-1133">Transmembrane helix</keyword>
<dbReference type="OrthoDB" id="341967at2"/>
<accession>A0A161RM72</accession>
<dbReference type="PANTHER" id="PTHR43081">
    <property type="entry name" value="ADENYLATE CYCLASE, TERMINAL-DIFFERENTIATION SPECIFIC-RELATED"/>
    <property type="match status" value="1"/>
</dbReference>
<dbReference type="CDD" id="cd07302">
    <property type="entry name" value="CHD"/>
    <property type="match status" value="1"/>
</dbReference>
<reference evidence="4 5" key="1">
    <citation type="submission" date="2016-03" db="EMBL/GenBank/DDBJ databases">
        <title>Microsymbionts genomes from the relict species Vavilovia formosa (Stev.) Fed.</title>
        <authorList>
            <person name="Kopat V."/>
            <person name="Chirak E."/>
            <person name="Kimeklis A."/>
            <person name="Andronov E."/>
        </authorList>
    </citation>
    <scope>NUCLEOTIDE SEQUENCE [LARGE SCALE GENOMIC DNA]</scope>
    <source>
        <strain evidence="4 5">Vaf07</strain>
    </source>
</reference>